<dbReference type="SUPFAM" id="SSF69786">
    <property type="entry name" value="YggU-like"/>
    <property type="match status" value="1"/>
</dbReference>
<sequence>MSTIADAVLEDRDGVLVSIEVTAGAKSDLFPAGYNEWRKAIGCRVAAPAVNGKANKAVIGIISAGTGVPAASVTIVAGLTSSQKKVRIAGITKERLSGLLFSKD</sequence>
<proteinExistence type="inferred from homology"/>
<reference evidence="4" key="1">
    <citation type="journal article" date="2015" name="Microbiology">
        <title>Genome of Methanoregula boonei 6A8 reveals adaptations to oligotrophic peatland environments.</title>
        <authorList>
            <person name="Braeuer S."/>
            <person name="Cadillo-Quiroz H."/>
            <person name="Kyrpides N."/>
            <person name="Woyke T."/>
            <person name="Goodwin L."/>
            <person name="Detter C."/>
            <person name="Podell S."/>
            <person name="Yavitt J.B."/>
            <person name="Zinder S.H."/>
        </authorList>
    </citation>
    <scope>NUCLEOTIDE SEQUENCE [LARGE SCALE GENOMIC DNA]</scope>
    <source>
        <strain evidence="4">DSM 21154 / JCM 14090 / 6A8</strain>
    </source>
</reference>
<dbReference type="eggNOG" id="arCOG04058">
    <property type="taxonomic scope" value="Archaea"/>
</dbReference>
<comment type="similarity">
    <text evidence="1 2">Belongs to the UPF0235 family.</text>
</comment>
<dbReference type="NCBIfam" id="TIGR00251">
    <property type="entry name" value="DUF167 family protein"/>
    <property type="match status" value="1"/>
</dbReference>
<dbReference type="EMBL" id="CP000780">
    <property type="protein sequence ID" value="ABS55365.1"/>
    <property type="molecule type" value="Genomic_DNA"/>
</dbReference>
<keyword evidence="4" id="KW-1185">Reference proteome</keyword>
<evidence type="ECO:0000313" key="4">
    <source>
        <dbReference type="Proteomes" id="UP000002408"/>
    </source>
</evidence>
<accession>A7I6K4</accession>
<protein>
    <recommendedName>
        <fullName evidence="2">UPF0235 protein Mboo_0847</fullName>
    </recommendedName>
</protein>
<dbReference type="STRING" id="456442.Mboo_0847"/>
<organism evidence="3 4">
    <name type="scientific">Methanoregula boonei (strain DSM 21154 / JCM 14090 / 6A8)</name>
    <dbReference type="NCBI Taxonomy" id="456442"/>
    <lineage>
        <taxon>Archaea</taxon>
        <taxon>Methanobacteriati</taxon>
        <taxon>Methanobacteriota</taxon>
        <taxon>Stenosarchaea group</taxon>
        <taxon>Methanomicrobia</taxon>
        <taxon>Methanomicrobiales</taxon>
        <taxon>Methanoregulaceae</taxon>
        <taxon>Methanoregula</taxon>
    </lineage>
</organism>
<evidence type="ECO:0000313" key="3">
    <source>
        <dbReference type="EMBL" id="ABS55365.1"/>
    </source>
</evidence>
<dbReference type="AlphaFoldDB" id="A7I6K4"/>
<dbReference type="HAMAP" id="MF_00634">
    <property type="entry name" value="UPF0235"/>
    <property type="match status" value="1"/>
</dbReference>
<evidence type="ECO:0000256" key="1">
    <source>
        <dbReference type="ARBA" id="ARBA00010364"/>
    </source>
</evidence>
<dbReference type="HOGENOM" id="CLU_130694_6_1_2"/>
<dbReference type="KEGG" id="mbn:Mboo_0847"/>
<name>A7I6K4_METB6</name>
<dbReference type="InterPro" id="IPR003746">
    <property type="entry name" value="DUF167"/>
</dbReference>
<dbReference type="Pfam" id="PF02594">
    <property type="entry name" value="DUF167"/>
    <property type="match status" value="1"/>
</dbReference>
<gene>
    <name evidence="3" type="ordered locus">Mboo_0847</name>
</gene>
<dbReference type="Proteomes" id="UP000002408">
    <property type="component" value="Chromosome"/>
</dbReference>
<dbReference type="Gene3D" id="3.30.1200.10">
    <property type="entry name" value="YggU-like"/>
    <property type="match status" value="1"/>
</dbReference>
<evidence type="ECO:0000256" key="2">
    <source>
        <dbReference type="HAMAP-Rule" id="MF_00634"/>
    </source>
</evidence>
<dbReference type="InterPro" id="IPR036591">
    <property type="entry name" value="YggU-like_sf"/>
</dbReference>
<dbReference type="SMART" id="SM01152">
    <property type="entry name" value="DUF167"/>
    <property type="match status" value="1"/>
</dbReference>
<dbReference type="OrthoDB" id="53248at2157"/>